<feature type="compositionally biased region" description="Basic and acidic residues" evidence="1">
    <location>
        <begin position="1"/>
        <end position="12"/>
    </location>
</feature>
<evidence type="ECO:0000256" key="1">
    <source>
        <dbReference type="SAM" id="MobiDB-lite"/>
    </source>
</evidence>
<name>M5EKG8_9HYPH</name>
<keyword evidence="3" id="KW-1185">Reference proteome</keyword>
<protein>
    <submittedName>
        <fullName evidence="2">Uncharacterized protein</fullName>
    </submittedName>
</protein>
<accession>M5EKG8</accession>
<sequence>MHRLRQFLEFRHPGAVQPPRHRAGLAAGPRKQRTGPGASPCLRCRRAAKQDRARGGVSRRHHSQANARRQAGKDNRPGTSARIGNADIPAPRASAGRGTRHLQVETSGLGRQTIAGRGTRWGHGIAQAGARGHDDPHRSGRRNRPRRHHLGRRRVKQKGGSSVPSLDNCSGEKSLSRADHLGRLLETLALVRVEIELAQPDGLRRHFDQFVVLDPGQRPLQRHADRRRQLDRFVLAGGTDVGQLLALQHIHFEIVVAAMDADDHALIDLDARIDDHRAAVFQVPHGVSHRLALLVGDQHAVGAARQFALVGLIGMEQPVHHGGAARIGQQFRLVADQAARRRVEDDALAVAAGRAQLDHLGLALRHFLDDDAGMLLVDVDDDFLDRLQQFAIVALLHDDARPRHGDLEALAAHRLDQHGQLQFAAAGDEEGILVGRFLDLQRDIALGFAQQAVADDAAGHLVAFGAGQRAVVDQERHGHRRRIDRLRMQRLAHGRVAERVCDRAFRQAGDGDDIARLRFVDRLALEPAEGEDLRDTAGFDLGAVMVQHLDRLVGFQRAALDAAGDDAAEEGIGFQDGADHAERAGMHGRRRHMLDDEVEQRRQALVLRTFGVLRDPAVAARTVEDREVELLVGGVECGKQVEHFVDHLDMAGIRPVDLVDDDDRLQADLERLADDELGLRHRPLGGVDQHDGRIHHRQDALDLTAEIGVARRVDDVDAGVLPVDRGRLGQDGDAAFLFEVVGIHGALGDALVVSEGAGLLQKLVDEGGFSMVDVRDDRDITNFHVLVSGALQAAGQKAPPLSVARLIQGFSHLRKRRLVTKYLVTNS</sequence>
<organism evidence="2 3">
    <name type="scientific">Mesorhizobium metallidurans STM 2683</name>
    <dbReference type="NCBI Taxonomy" id="1297569"/>
    <lineage>
        <taxon>Bacteria</taxon>
        <taxon>Pseudomonadati</taxon>
        <taxon>Pseudomonadota</taxon>
        <taxon>Alphaproteobacteria</taxon>
        <taxon>Hyphomicrobiales</taxon>
        <taxon>Phyllobacteriaceae</taxon>
        <taxon>Mesorhizobium</taxon>
    </lineage>
</organism>
<reference evidence="2 3" key="1">
    <citation type="submission" date="2013-02" db="EMBL/GenBank/DDBJ databases">
        <authorList>
            <person name="Genoscope - CEA"/>
        </authorList>
    </citation>
    <scope>NUCLEOTIDE SEQUENCE [LARGE SCALE GENOMIC DNA]</scope>
    <source>
        <strain evidence="2 3">STM 2683</strain>
    </source>
</reference>
<comment type="caution">
    <text evidence="2">The sequence shown here is derived from an EMBL/GenBank/DDBJ whole genome shotgun (WGS) entry which is preliminary data.</text>
</comment>
<dbReference type="Proteomes" id="UP000012062">
    <property type="component" value="Unassembled WGS sequence"/>
</dbReference>
<gene>
    <name evidence="2" type="ORF">MESS2_1340046</name>
</gene>
<dbReference type="AntiFam" id="ANF00072">
    <property type="entry name" value="Shadow ORF (opposite TypA)"/>
</dbReference>
<feature type="compositionally biased region" description="Polar residues" evidence="1">
    <location>
        <begin position="159"/>
        <end position="173"/>
    </location>
</feature>
<evidence type="ECO:0000313" key="2">
    <source>
        <dbReference type="EMBL" id="CCV04643.1"/>
    </source>
</evidence>
<dbReference type="AlphaFoldDB" id="M5EKG8"/>
<dbReference type="EMBL" id="CAUM01000040">
    <property type="protein sequence ID" value="CCV04643.1"/>
    <property type="molecule type" value="Genomic_DNA"/>
</dbReference>
<proteinExistence type="predicted"/>
<feature type="region of interest" description="Disordered" evidence="1">
    <location>
        <begin position="1"/>
        <end position="173"/>
    </location>
</feature>
<evidence type="ECO:0000313" key="3">
    <source>
        <dbReference type="Proteomes" id="UP000012062"/>
    </source>
</evidence>
<feature type="compositionally biased region" description="Basic residues" evidence="1">
    <location>
        <begin position="139"/>
        <end position="157"/>
    </location>
</feature>